<dbReference type="GO" id="GO:0004831">
    <property type="term" value="F:tyrosine-tRNA ligase activity"/>
    <property type="evidence" value="ECO:0007669"/>
    <property type="project" value="TreeGrafter"/>
</dbReference>
<dbReference type="Proteomes" id="UP001162156">
    <property type="component" value="Unassembled WGS sequence"/>
</dbReference>
<dbReference type="EMBL" id="JANEYF010000095">
    <property type="protein sequence ID" value="KAJ8972278.1"/>
    <property type="molecule type" value="Genomic_DNA"/>
</dbReference>
<dbReference type="InterPro" id="IPR014729">
    <property type="entry name" value="Rossmann-like_a/b/a_fold"/>
</dbReference>
<dbReference type="Gene3D" id="2.40.50.140">
    <property type="entry name" value="Nucleic acid-binding proteins"/>
    <property type="match status" value="2"/>
</dbReference>
<accession>A0AAV8ZYS7</accession>
<keyword evidence="2" id="KW-0436">Ligase</keyword>
<dbReference type="InterPro" id="IPR002547">
    <property type="entry name" value="tRNA-bd_dom"/>
</dbReference>
<evidence type="ECO:0000256" key="5">
    <source>
        <dbReference type="ARBA" id="ARBA00022884"/>
    </source>
</evidence>
<comment type="caution">
    <text evidence="10">The sequence shown here is derived from an EMBL/GenBank/DDBJ whole genome shotgun (WGS) entry which is preliminary data.</text>
</comment>
<dbReference type="SUPFAM" id="SSF52374">
    <property type="entry name" value="Nucleotidylyl transferase"/>
    <property type="match status" value="1"/>
</dbReference>
<keyword evidence="5 8" id="KW-0694">RNA-binding</keyword>
<keyword evidence="6" id="KW-0648">Protein biosynthesis</keyword>
<organism evidence="10 11">
    <name type="scientific">Rhamnusium bicolor</name>
    <dbReference type="NCBI Taxonomy" id="1586634"/>
    <lineage>
        <taxon>Eukaryota</taxon>
        <taxon>Metazoa</taxon>
        <taxon>Ecdysozoa</taxon>
        <taxon>Arthropoda</taxon>
        <taxon>Hexapoda</taxon>
        <taxon>Insecta</taxon>
        <taxon>Pterygota</taxon>
        <taxon>Neoptera</taxon>
        <taxon>Endopterygota</taxon>
        <taxon>Coleoptera</taxon>
        <taxon>Polyphaga</taxon>
        <taxon>Cucujiformia</taxon>
        <taxon>Chrysomeloidea</taxon>
        <taxon>Cerambycidae</taxon>
        <taxon>Lepturinae</taxon>
        <taxon>Rhagiini</taxon>
        <taxon>Rhamnusium</taxon>
    </lineage>
</organism>
<dbReference type="PROSITE" id="PS50886">
    <property type="entry name" value="TRBD"/>
    <property type="match status" value="1"/>
</dbReference>
<evidence type="ECO:0000256" key="3">
    <source>
        <dbReference type="ARBA" id="ARBA00022741"/>
    </source>
</evidence>
<keyword evidence="3" id="KW-0547">Nucleotide-binding</keyword>
<dbReference type="GO" id="GO:0006418">
    <property type="term" value="P:tRNA aminoacylation for protein translation"/>
    <property type="evidence" value="ECO:0007669"/>
    <property type="project" value="InterPro"/>
</dbReference>
<evidence type="ECO:0000256" key="7">
    <source>
        <dbReference type="ARBA" id="ARBA00023146"/>
    </source>
</evidence>
<proteinExistence type="predicted"/>
<dbReference type="Gene3D" id="3.40.50.620">
    <property type="entry name" value="HUPs"/>
    <property type="match status" value="2"/>
</dbReference>
<evidence type="ECO:0000256" key="4">
    <source>
        <dbReference type="ARBA" id="ARBA00022840"/>
    </source>
</evidence>
<evidence type="ECO:0000256" key="1">
    <source>
        <dbReference type="ARBA" id="ARBA00022555"/>
    </source>
</evidence>
<reference evidence="10" key="1">
    <citation type="journal article" date="2023" name="Insect Mol. Biol.">
        <title>Genome sequencing provides insights into the evolution of gene families encoding plant cell wall-degrading enzymes in longhorned beetles.</title>
        <authorList>
            <person name="Shin N.R."/>
            <person name="Okamura Y."/>
            <person name="Kirsch R."/>
            <person name="Pauchet Y."/>
        </authorList>
    </citation>
    <scope>NUCLEOTIDE SEQUENCE</scope>
    <source>
        <strain evidence="10">RBIC_L_NR</strain>
    </source>
</reference>
<keyword evidence="4" id="KW-0067">ATP-binding</keyword>
<dbReference type="PANTHER" id="PTHR11586">
    <property type="entry name" value="TRNA-AMINOACYLATION COFACTOR ARC1 FAMILY MEMBER"/>
    <property type="match status" value="1"/>
</dbReference>
<keyword evidence="11" id="KW-1185">Reference proteome</keyword>
<dbReference type="AlphaFoldDB" id="A0AAV8ZYS7"/>
<evidence type="ECO:0000313" key="11">
    <source>
        <dbReference type="Proteomes" id="UP001162156"/>
    </source>
</evidence>
<gene>
    <name evidence="10" type="ORF">NQ314_000236</name>
</gene>
<dbReference type="Pfam" id="PF00579">
    <property type="entry name" value="tRNA-synt_1b"/>
    <property type="match status" value="1"/>
</dbReference>
<name>A0AAV8ZYS7_9CUCU</name>
<sequence>MLLNGLQALDEEYLKVDAQFGGIDQRKIFTFAEKYLPQLGYQKRAHLMNPMGVRHFVIFRKPENGGDIVFREYNDLEKAFAEEDVHPADLKAAVELHINKLLEPIRKMFDQPELKKLAERAYPAPSKTKLGSNSITATDEIVPSRLDIRIGKIIEVSHHPDAESLYVEKIDLGEEKPRTIVSGLVNFIPIEEMQNRMVVVLCNLKPAKMRGVESQGMVLCASIDRNMDNHGSNEADTVDSEVKQGEVVDQHQDITKVGEMMLKDNRRRDDMFERMFMRLTIPQPQIPPPTPRQKRSKNLILYNLPEPNANEPAQRKEEDKKKTIKILKDLSDSPVEIRNINLQNTAVRIASDQTPTQQEVYKKVRTELGERKKKGEQDIFIKYIKEMGDEEIINIMDKDLQTETLVCDDIDCYKSAVRGKQEFKILINGEYFINELKNILQTDRNVNMEVVIGDLNFNILKEEGRGIIDEYLDTIHELGYISLINVHTREMDNQKSCLDHILLKNPEKLNKISTYVLKTKITDHHAVILTIDNVKQQEETETYETANINYKYLDHELSQEKWDSVNEIIDPELCMNNFINIIKTHLHNSTQLRKTTKKVKKRTPWITEGIIQSMKIRDSLHKELQLNLGDENLKNRDDPKQVETLIPPEGTVPGEKVYIENYEDGKPDDILNPKKKVWEKLQIDLRTNSDCIAQWQGNNLLTKSGGKICSKTMTSAPIK</sequence>
<keyword evidence="7" id="KW-0030">Aminoacyl-tRNA synthetase</keyword>
<keyword evidence="1 8" id="KW-0820">tRNA-binding</keyword>
<evidence type="ECO:0000313" key="10">
    <source>
        <dbReference type="EMBL" id="KAJ8972278.1"/>
    </source>
</evidence>
<dbReference type="Pfam" id="PF01588">
    <property type="entry name" value="tRNA_bind"/>
    <property type="match status" value="1"/>
</dbReference>
<evidence type="ECO:0000259" key="9">
    <source>
        <dbReference type="PROSITE" id="PS50886"/>
    </source>
</evidence>
<dbReference type="CDD" id="cd02799">
    <property type="entry name" value="tRNA_bind_EMAP-II_like"/>
    <property type="match status" value="1"/>
</dbReference>
<dbReference type="SUPFAM" id="SSF56219">
    <property type="entry name" value="DNase I-like"/>
    <property type="match status" value="1"/>
</dbReference>
<dbReference type="InterPro" id="IPR051270">
    <property type="entry name" value="Tyrosine-tRNA_ligase_regulator"/>
</dbReference>
<dbReference type="GO" id="GO:0000049">
    <property type="term" value="F:tRNA binding"/>
    <property type="evidence" value="ECO:0007669"/>
    <property type="project" value="UniProtKB-UniRule"/>
</dbReference>
<dbReference type="InterPro" id="IPR012340">
    <property type="entry name" value="NA-bd_OB-fold"/>
</dbReference>
<dbReference type="PANTHER" id="PTHR11586:SF33">
    <property type="entry name" value="AMINOACYL TRNA SYNTHASE COMPLEX-INTERACTING MULTIFUNCTIONAL PROTEIN 1"/>
    <property type="match status" value="1"/>
</dbReference>
<protein>
    <recommendedName>
        <fullName evidence="9">tRNA-binding domain-containing protein</fullName>
    </recommendedName>
</protein>
<dbReference type="GO" id="GO:0005524">
    <property type="term" value="F:ATP binding"/>
    <property type="evidence" value="ECO:0007669"/>
    <property type="project" value="UniProtKB-KW"/>
</dbReference>
<evidence type="ECO:0000256" key="2">
    <source>
        <dbReference type="ARBA" id="ARBA00022598"/>
    </source>
</evidence>
<evidence type="ECO:0000256" key="8">
    <source>
        <dbReference type="PROSITE-ProRule" id="PRU00209"/>
    </source>
</evidence>
<dbReference type="SUPFAM" id="SSF50249">
    <property type="entry name" value="Nucleic acid-binding proteins"/>
    <property type="match status" value="2"/>
</dbReference>
<dbReference type="InterPro" id="IPR002305">
    <property type="entry name" value="aa-tRNA-synth_Ic"/>
</dbReference>
<feature type="domain" description="TRNA-binding" evidence="9">
    <location>
        <begin position="142"/>
        <end position="249"/>
    </location>
</feature>
<evidence type="ECO:0000256" key="6">
    <source>
        <dbReference type="ARBA" id="ARBA00022917"/>
    </source>
</evidence>
<dbReference type="InterPro" id="IPR036691">
    <property type="entry name" value="Endo/exonu/phosph_ase_sf"/>
</dbReference>